<dbReference type="AlphaFoldDB" id="A0AAJ5W086"/>
<sequence>MGALTAGAVVADQMTRLDVPIAVEYTTDTGVTVSCTAHIASSLFSPRLAEVTEYYKTHEFAADGIGQRIYNYALVLTGERTGTPADLPNSVGWLPGDGSSPEWEPQSARSALTESMLDFIVLDVENELGLAAGRGGAAEMQTDCTGQLH</sequence>
<organism evidence="1 2">
    <name type="scientific">Candidatus Microbacterium phytovorans</name>
    <dbReference type="NCBI Taxonomy" id="3121374"/>
    <lineage>
        <taxon>Bacteria</taxon>
        <taxon>Bacillati</taxon>
        <taxon>Actinomycetota</taxon>
        <taxon>Actinomycetes</taxon>
        <taxon>Micrococcales</taxon>
        <taxon>Microbacteriaceae</taxon>
        <taxon>Microbacterium</taxon>
    </lineage>
</organism>
<evidence type="ECO:0000313" key="1">
    <source>
        <dbReference type="EMBL" id="WEK13105.1"/>
    </source>
</evidence>
<reference evidence="1" key="1">
    <citation type="submission" date="2023-03" db="EMBL/GenBank/DDBJ databases">
        <title>Andean soil-derived lignocellulolytic bacterial consortium as a source of novel taxa and putative plastic-active enzymes.</title>
        <authorList>
            <person name="Diaz-Garcia L."/>
            <person name="Chuvochina M."/>
            <person name="Feuerriegel G."/>
            <person name="Bunk B."/>
            <person name="Sproer C."/>
            <person name="Streit W.R."/>
            <person name="Rodriguez L.M."/>
            <person name="Overmann J."/>
            <person name="Jimenez D.J."/>
        </authorList>
    </citation>
    <scope>NUCLEOTIDE SEQUENCE</scope>
    <source>
        <strain evidence="1">MAG 4610</strain>
    </source>
</reference>
<dbReference type="Proteomes" id="UP001213972">
    <property type="component" value="Chromosome"/>
</dbReference>
<accession>A0AAJ5W086</accession>
<protein>
    <submittedName>
        <fullName evidence="1">Uncharacterized protein</fullName>
    </submittedName>
</protein>
<dbReference type="EMBL" id="CP119321">
    <property type="protein sequence ID" value="WEK13105.1"/>
    <property type="molecule type" value="Genomic_DNA"/>
</dbReference>
<evidence type="ECO:0000313" key="2">
    <source>
        <dbReference type="Proteomes" id="UP001213972"/>
    </source>
</evidence>
<proteinExistence type="predicted"/>
<name>A0AAJ5W086_9MICO</name>
<gene>
    <name evidence="1" type="ORF">P0Y48_11610</name>
</gene>